<dbReference type="Proteomes" id="UP001500326">
    <property type="component" value="Unassembled WGS sequence"/>
</dbReference>
<dbReference type="Gene3D" id="3.40.50.720">
    <property type="entry name" value="NAD(P)-binding Rossmann-like Domain"/>
    <property type="match status" value="1"/>
</dbReference>
<dbReference type="InterPro" id="IPR055170">
    <property type="entry name" value="GFO_IDH_MocA-like_dom"/>
</dbReference>
<dbReference type="InterPro" id="IPR051450">
    <property type="entry name" value="Gfo/Idh/MocA_Oxidoreductases"/>
</dbReference>
<dbReference type="SUPFAM" id="SSF55347">
    <property type="entry name" value="Glyceraldehyde-3-phosphate dehydrogenase-like, C-terminal domain"/>
    <property type="match status" value="1"/>
</dbReference>
<evidence type="ECO:0000259" key="3">
    <source>
        <dbReference type="Pfam" id="PF22725"/>
    </source>
</evidence>
<protein>
    <submittedName>
        <fullName evidence="4">Gfo/Idh/MocA family oxidoreductase</fullName>
    </submittedName>
</protein>
<evidence type="ECO:0000313" key="4">
    <source>
        <dbReference type="EMBL" id="GAA1975849.1"/>
    </source>
</evidence>
<keyword evidence="5" id="KW-1185">Reference proteome</keyword>
<reference evidence="5" key="1">
    <citation type="journal article" date="2019" name="Int. J. Syst. Evol. Microbiol.">
        <title>The Global Catalogue of Microorganisms (GCM) 10K type strain sequencing project: providing services to taxonomists for standard genome sequencing and annotation.</title>
        <authorList>
            <consortium name="The Broad Institute Genomics Platform"/>
            <consortium name="The Broad Institute Genome Sequencing Center for Infectious Disease"/>
            <person name="Wu L."/>
            <person name="Ma J."/>
        </authorList>
    </citation>
    <scope>NUCLEOTIDE SEQUENCE [LARGE SCALE GENOMIC DNA]</scope>
    <source>
        <strain evidence="5">JCM 14902</strain>
    </source>
</reference>
<evidence type="ECO:0000259" key="2">
    <source>
        <dbReference type="Pfam" id="PF01408"/>
    </source>
</evidence>
<dbReference type="PANTHER" id="PTHR43377">
    <property type="entry name" value="BILIVERDIN REDUCTASE A"/>
    <property type="match status" value="1"/>
</dbReference>
<organism evidence="4 5">
    <name type="scientific">Microbacterium pumilum</name>
    <dbReference type="NCBI Taxonomy" id="344165"/>
    <lineage>
        <taxon>Bacteria</taxon>
        <taxon>Bacillati</taxon>
        <taxon>Actinomycetota</taxon>
        <taxon>Actinomycetes</taxon>
        <taxon>Micrococcales</taxon>
        <taxon>Microbacteriaceae</taxon>
        <taxon>Microbacterium</taxon>
    </lineage>
</organism>
<dbReference type="Pfam" id="PF01408">
    <property type="entry name" value="GFO_IDH_MocA"/>
    <property type="match status" value="1"/>
</dbReference>
<evidence type="ECO:0000313" key="5">
    <source>
        <dbReference type="Proteomes" id="UP001500326"/>
    </source>
</evidence>
<dbReference type="RefSeq" id="WP_344058377.1">
    <property type="nucleotide sequence ID" value="NZ_BAAAOH010000001.1"/>
</dbReference>
<sequence length="347" mass="37249">MTVRIVHVGLGGWGGNWASTVIPTVPEVEVVAIVDPHTPTLKSVASEIGVSAELSFGSLSDALAAVEAEAVVITSPVATHVPLALEALEAGKHVLVEKPLANTVEEAQRAASRAEELGLILQVSQNYRNYPAPHAVRRLLKDGALGELAAINIDFRKWDNDAPKKTHRHYAFPHPMINDMAIHHFDLLRMITGHEAVNVFAKVGDPSFSKYDEEASAVITIEMEDGLVISYRGSWLSRGPETAWAGDWSIQGEKGELFFTSRGGGEKEDASGDVVTLRRPGKRKAKRLALEDTALHDRAAGLEIFARAVTGGPAPESTARENLGSLALMEAAARSASSGRVEPVQRP</sequence>
<dbReference type="SUPFAM" id="SSF51735">
    <property type="entry name" value="NAD(P)-binding Rossmann-fold domains"/>
    <property type="match status" value="1"/>
</dbReference>
<feature type="domain" description="Gfo/Idh/MocA-like oxidoreductase N-terminal" evidence="2">
    <location>
        <begin position="4"/>
        <end position="124"/>
    </location>
</feature>
<dbReference type="InterPro" id="IPR036291">
    <property type="entry name" value="NAD(P)-bd_dom_sf"/>
</dbReference>
<accession>A0ABP5D8H6</accession>
<evidence type="ECO:0000256" key="1">
    <source>
        <dbReference type="ARBA" id="ARBA00023027"/>
    </source>
</evidence>
<dbReference type="PANTHER" id="PTHR43377:SF1">
    <property type="entry name" value="BILIVERDIN REDUCTASE A"/>
    <property type="match status" value="1"/>
</dbReference>
<comment type="caution">
    <text evidence="4">The sequence shown here is derived from an EMBL/GenBank/DDBJ whole genome shotgun (WGS) entry which is preliminary data.</text>
</comment>
<dbReference type="Gene3D" id="3.30.360.10">
    <property type="entry name" value="Dihydrodipicolinate Reductase, domain 2"/>
    <property type="match status" value="1"/>
</dbReference>
<dbReference type="InterPro" id="IPR000683">
    <property type="entry name" value="Gfo/Idh/MocA-like_OxRdtase_N"/>
</dbReference>
<feature type="domain" description="GFO/IDH/MocA-like oxidoreductase" evidence="3">
    <location>
        <begin position="135"/>
        <end position="257"/>
    </location>
</feature>
<dbReference type="EMBL" id="BAAAOH010000001">
    <property type="protein sequence ID" value="GAA1975849.1"/>
    <property type="molecule type" value="Genomic_DNA"/>
</dbReference>
<proteinExistence type="predicted"/>
<dbReference type="Pfam" id="PF22725">
    <property type="entry name" value="GFO_IDH_MocA_C3"/>
    <property type="match status" value="1"/>
</dbReference>
<gene>
    <name evidence="4" type="ORF">GCM10009777_05970</name>
</gene>
<keyword evidence="1" id="KW-0520">NAD</keyword>
<name>A0ABP5D8H6_9MICO</name>